<dbReference type="EMBL" id="JACONZ010000003">
    <property type="protein sequence ID" value="MBC5581700.1"/>
    <property type="molecule type" value="Genomic_DNA"/>
</dbReference>
<reference evidence="2" key="1">
    <citation type="submission" date="2020-08" db="EMBL/GenBank/DDBJ databases">
        <title>Genome public.</title>
        <authorList>
            <person name="Liu C."/>
            <person name="Sun Q."/>
        </authorList>
    </citation>
    <scope>NUCLEOTIDE SEQUENCE</scope>
    <source>
        <strain evidence="2">BX8</strain>
    </source>
</reference>
<protein>
    <submittedName>
        <fullName evidence="2">Stage II sporulation protein P</fullName>
    </submittedName>
</protein>
<evidence type="ECO:0000256" key="1">
    <source>
        <dbReference type="SAM" id="MobiDB-lite"/>
    </source>
</evidence>
<comment type="caution">
    <text evidence="2">The sequence shown here is derived from an EMBL/GenBank/DDBJ whole genome shotgun (WGS) entry which is preliminary data.</text>
</comment>
<name>A0A923IEB8_9FIRM</name>
<dbReference type="Pfam" id="PF07454">
    <property type="entry name" value="SpoIIP"/>
    <property type="match status" value="1"/>
</dbReference>
<gene>
    <name evidence="2" type="ORF">H8S23_09290</name>
</gene>
<evidence type="ECO:0000313" key="2">
    <source>
        <dbReference type="EMBL" id="MBC5581700.1"/>
    </source>
</evidence>
<dbReference type="AlphaFoldDB" id="A0A923IEB8"/>
<dbReference type="Proteomes" id="UP000659630">
    <property type="component" value="Unassembled WGS sequence"/>
</dbReference>
<accession>A0A923IEB8</accession>
<organism evidence="2 3">
    <name type="scientific">Anaerofilum hominis</name>
    <dbReference type="NCBI Taxonomy" id="2763016"/>
    <lineage>
        <taxon>Bacteria</taxon>
        <taxon>Bacillati</taxon>
        <taxon>Bacillota</taxon>
        <taxon>Clostridia</taxon>
        <taxon>Eubacteriales</taxon>
        <taxon>Oscillospiraceae</taxon>
        <taxon>Anaerofilum</taxon>
    </lineage>
</organism>
<dbReference type="NCBIfam" id="TIGR02867">
    <property type="entry name" value="spore_II_P"/>
    <property type="match status" value="1"/>
</dbReference>
<proteinExistence type="predicted"/>
<keyword evidence="3" id="KW-1185">Reference proteome</keyword>
<feature type="region of interest" description="Disordered" evidence="1">
    <location>
        <begin position="1"/>
        <end position="53"/>
    </location>
</feature>
<dbReference type="InterPro" id="IPR010897">
    <property type="entry name" value="Spore_II_P"/>
</dbReference>
<feature type="compositionally biased region" description="Basic and acidic residues" evidence="1">
    <location>
        <begin position="1"/>
        <end position="20"/>
    </location>
</feature>
<sequence length="316" mass="34389">MGRAWEDEHPEAITDPDKEQGGGGFWTGLPTLGAAATPGPESQPAQTGTRPEGALPIVESTYTAQEGRIYIPCGAGLVKNVTDLPRDEVLAEMLQPMGFQLEAGSSEPQVLIMHTHATESYQTTDDLWYDPNYSARSTDNSQNMVAVGAEIAAVLNQNGIVTLQDATQHDYPSYNGSYERSKATVERYLAQYPSIKVVLDIHRDAIEREDGTRIAPVAEIGGQKAAQIMIICGADNGRMNMPNYKQNLRFASALQNQLASMYPNLARPVLFDYRNYNQQLTPGSLLIEMGGHANTLEQAKYSGRLVGSALAELLKG</sequence>
<evidence type="ECO:0000313" key="3">
    <source>
        <dbReference type="Proteomes" id="UP000659630"/>
    </source>
</evidence>